<evidence type="ECO:0000313" key="3">
    <source>
        <dbReference type="EMBL" id="JAQ15044.1"/>
    </source>
</evidence>
<feature type="compositionally biased region" description="Basic residues" evidence="2">
    <location>
        <begin position="159"/>
        <end position="170"/>
    </location>
</feature>
<sequence>MKTPKTLKEKETTLGKAAGGKITKNKAKGKNLPGNQIDAAKAKLGLQKAKDTVKVQDGKNVQKKGGMKNKVFNGQGSPLNGSGGKKRKSDEGVKPDVKKGKGAAVVKSPEVQLGLKIEKMLESPKNKKKNKKKGKKNATDAGATPEVQTPVAGSPGQGKNKRKRDRKRKHSEGSSPVASKPAENQQKKIKQPAAPKPIVDKSEYDTPVPMGSFPSRVNAENAIKALLKHMKEYKAKKSALLDDYEPLLVCVDFFKRPEGARKIQRVVLPHHLLGNNPEIIVVVGDDKKAKKDYEESIEKHKELFKSNGIDNISEIIPWRKLCDEYTQFEEKRKLANRADAFLIDSRLSHRWPSIMRKKFFKKKAPIPLRIFKANDLKKNVEIALRRIAIILGGHSLSVSPQFGHSKMNVKSLSDNLITVATVLCDQTKYPGGQGNIRQITIRGSKTEGFPVFVSTASPNTVEIPKVAKKKRAAVEGEVTTAGVTVRVHPSGHVQIKSKDKDDDEEEGNTSPKKKTVRNEEDSDEDDSEAEDDDDDDSEIDADLLDKFKKANKASEDESSEDEEEIEKAEQEFLLALRKQQDALESEALAKNKKAGKKVPVAKEESSDEDDDDDDEDLDDEDDSDVPDLIPAKKSKVQTQQKSKVQTQPAKKGKNAKQAPGGAKPAQNGVGKGKPNKGKPGKQAQSPKGAKKGFQGGKGNANQKGNNKGSPKAQQKSFNKGGKKK</sequence>
<dbReference type="SUPFAM" id="SSF56808">
    <property type="entry name" value="Ribosomal protein L1"/>
    <property type="match status" value="1"/>
</dbReference>
<reference evidence="3" key="1">
    <citation type="journal article" date="2016" name="Gigascience">
        <title>De novo construction of an expanded transcriptome assembly for the western tarnished plant bug, Lygus hesperus.</title>
        <authorList>
            <person name="Tassone E.E."/>
            <person name="Geib S.M."/>
            <person name="Hall B."/>
            <person name="Fabrick J.A."/>
            <person name="Brent C.S."/>
            <person name="Hull J.J."/>
        </authorList>
    </citation>
    <scope>NUCLEOTIDE SEQUENCE</scope>
</reference>
<feature type="compositionally biased region" description="Low complexity" evidence="2">
    <location>
        <begin position="699"/>
        <end position="708"/>
    </location>
</feature>
<proteinExistence type="predicted"/>
<evidence type="ECO:0000256" key="1">
    <source>
        <dbReference type="SAM" id="Coils"/>
    </source>
</evidence>
<name>A0A146M5M0_LYGHE</name>
<feature type="compositionally biased region" description="Acidic residues" evidence="2">
    <location>
        <begin position="605"/>
        <end position="625"/>
    </location>
</feature>
<dbReference type="EMBL" id="GDHC01003585">
    <property type="protein sequence ID" value="JAQ15044.1"/>
    <property type="molecule type" value="Transcribed_RNA"/>
</dbReference>
<feature type="compositionally biased region" description="Basic and acidic residues" evidence="2">
    <location>
        <begin position="88"/>
        <end position="99"/>
    </location>
</feature>
<feature type="region of interest" description="Disordered" evidence="2">
    <location>
        <begin position="1"/>
        <end position="34"/>
    </location>
</feature>
<feature type="coiled-coil region" evidence="1">
    <location>
        <begin position="216"/>
        <end position="243"/>
    </location>
</feature>
<organism evidence="3">
    <name type="scientific">Lygus hesperus</name>
    <name type="common">Western plant bug</name>
    <dbReference type="NCBI Taxonomy" id="30085"/>
    <lineage>
        <taxon>Eukaryota</taxon>
        <taxon>Metazoa</taxon>
        <taxon>Ecdysozoa</taxon>
        <taxon>Arthropoda</taxon>
        <taxon>Hexapoda</taxon>
        <taxon>Insecta</taxon>
        <taxon>Pterygota</taxon>
        <taxon>Neoptera</taxon>
        <taxon>Paraneoptera</taxon>
        <taxon>Hemiptera</taxon>
        <taxon>Heteroptera</taxon>
        <taxon>Panheteroptera</taxon>
        <taxon>Cimicomorpha</taxon>
        <taxon>Miridae</taxon>
        <taxon>Mirini</taxon>
        <taxon>Lygus</taxon>
    </lineage>
</organism>
<feature type="compositionally biased region" description="Basic and acidic residues" evidence="2">
    <location>
        <begin position="1"/>
        <end position="13"/>
    </location>
</feature>
<keyword evidence="1" id="KW-0175">Coiled coil</keyword>
<feature type="compositionally biased region" description="Acidic residues" evidence="2">
    <location>
        <begin position="556"/>
        <end position="566"/>
    </location>
</feature>
<feature type="compositionally biased region" description="Basic and acidic residues" evidence="2">
    <location>
        <begin position="116"/>
        <end position="125"/>
    </location>
</feature>
<evidence type="ECO:0000256" key="2">
    <source>
        <dbReference type="SAM" id="MobiDB-lite"/>
    </source>
</evidence>
<feature type="region of interest" description="Disordered" evidence="2">
    <location>
        <begin position="49"/>
        <end position="212"/>
    </location>
</feature>
<dbReference type="InterPro" id="IPR023674">
    <property type="entry name" value="Ribosomal_uL1-like"/>
</dbReference>
<dbReference type="AlphaFoldDB" id="A0A146M5M0"/>
<feature type="compositionally biased region" description="Low complexity" evidence="2">
    <location>
        <begin position="636"/>
        <end position="647"/>
    </location>
</feature>
<feature type="region of interest" description="Disordered" evidence="2">
    <location>
        <begin position="588"/>
        <end position="724"/>
    </location>
</feature>
<protein>
    <submittedName>
        <fullName evidence="3">Ribosomal L1 domain-containing protein 1</fullName>
    </submittedName>
</protein>
<dbReference type="InterPro" id="IPR028364">
    <property type="entry name" value="Ribosomal_uL1/biogenesis"/>
</dbReference>
<gene>
    <name evidence="3" type="primary">RSL1D1</name>
    <name evidence="3" type="ORF">g.69923</name>
</gene>
<feature type="compositionally biased region" description="Basic residues" evidence="2">
    <location>
        <begin position="126"/>
        <end position="136"/>
    </location>
</feature>
<feature type="compositionally biased region" description="Basic and acidic residues" evidence="2">
    <location>
        <begin position="543"/>
        <end position="555"/>
    </location>
</feature>
<accession>A0A146M5M0</accession>
<feature type="region of interest" description="Disordered" evidence="2">
    <location>
        <begin position="483"/>
        <end position="571"/>
    </location>
</feature>
<dbReference type="Pfam" id="PF00687">
    <property type="entry name" value="Ribosomal_L1"/>
    <property type="match status" value="1"/>
</dbReference>
<feature type="compositionally biased region" description="Acidic residues" evidence="2">
    <location>
        <begin position="520"/>
        <end position="542"/>
    </location>
</feature>